<dbReference type="Proteomes" id="UP000429607">
    <property type="component" value="Unassembled WGS sequence"/>
</dbReference>
<accession>A0A6A3NPR9</accession>
<evidence type="ECO:0000313" key="2">
    <source>
        <dbReference type="Proteomes" id="UP000429607"/>
    </source>
</evidence>
<evidence type="ECO:0000313" key="1">
    <source>
        <dbReference type="EMBL" id="KAE9047444.1"/>
    </source>
</evidence>
<name>A0A6A3NPR9_9STRA</name>
<organism evidence="1 2">
    <name type="scientific">Phytophthora rubi</name>
    <dbReference type="NCBI Taxonomy" id="129364"/>
    <lineage>
        <taxon>Eukaryota</taxon>
        <taxon>Sar</taxon>
        <taxon>Stramenopiles</taxon>
        <taxon>Oomycota</taxon>
        <taxon>Peronosporomycetes</taxon>
        <taxon>Peronosporales</taxon>
        <taxon>Peronosporaceae</taxon>
        <taxon>Phytophthora</taxon>
    </lineage>
</organism>
<sequence>MINELVDEDDNGYFNISKDDAINVASLAWGGAKVGRNLERGYKTCELSPLPLVKIKARLATFMRNEATRHVELAAWLQLKSVVEDDILKLPAPLARTWPRNASASLWAIDCCHTKSCKKWR</sequence>
<protein>
    <submittedName>
        <fullName evidence="1">Uncharacterized protein</fullName>
    </submittedName>
</protein>
<gene>
    <name evidence="1" type="ORF">PR001_g4198</name>
</gene>
<dbReference type="AlphaFoldDB" id="A0A6A3NPR9"/>
<reference evidence="1 2" key="1">
    <citation type="submission" date="2018-09" db="EMBL/GenBank/DDBJ databases">
        <title>Genomic investigation of the strawberry pathogen Phytophthora fragariae indicates pathogenicity is determined by transcriptional variation in three key races.</title>
        <authorList>
            <person name="Adams T.M."/>
            <person name="Armitage A.D."/>
            <person name="Sobczyk M.K."/>
            <person name="Bates H.J."/>
            <person name="Dunwell J.M."/>
            <person name="Nellist C.F."/>
            <person name="Harrison R.J."/>
        </authorList>
    </citation>
    <scope>NUCLEOTIDE SEQUENCE [LARGE SCALE GENOMIC DNA]</scope>
    <source>
        <strain evidence="1 2">SCRP249</strain>
    </source>
</reference>
<comment type="caution">
    <text evidence="1">The sequence shown here is derived from an EMBL/GenBank/DDBJ whole genome shotgun (WGS) entry which is preliminary data.</text>
</comment>
<proteinExistence type="predicted"/>
<dbReference type="EMBL" id="QXFV01000167">
    <property type="protein sequence ID" value="KAE9047444.1"/>
    <property type="molecule type" value="Genomic_DNA"/>
</dbReference>